<reference evidence="2" key="1">
    <citation type="journal article" date="2021" name="Science">
        <title>Hunting the eagle killer: A cyanobacterial neurotoxin causes vacuolar myelinopathy.</title>
        <authorList>
            <person name="Breinlinger S."/>
            <person name="Phillips T.J."/>
            <person name="Haram B.N."/>
            <person name="Mares J."/>
            <person name="Martinez Yerena J.A."/>
            <person name="Hrouzek P."/>
            <person name="Sobotka R."/>
            <person name="Henderson W.M."/>
            <person name="Schmieder P."/>
            <person name="Williams S.M."/>
            <person name="Lauderdale J.D."/>
            <person name="Wilde H.D."/>
            <person name="Gerrin W."/>
            <person name="Kust A."/>
            <person name="Washington J.W."/>
            <person name="Wagner C."/>
            <person name="Geier B."/>
            <person name="Liebeke M."/>
            <person name="Enke H."/>
            <person name="Niedermeyer T.H.J."/>
            <person name="Wilde S.B."/>
        </authorList>
    </citation>
    <scope>NUCLEOTIDE SEQUENCE [LARGE SCALE GENOMIC DNA]</scope>
    <source>
        <strain evidence="2">Thurmond2011</strain>
    </source>
</reference>
<evidence type="ECO:0000313" key="1">
    <source>
        <dbReference type="EMBL" id="MDR9897145.1"/>
    </source>
</evidence>
<accession>A0AAP5I963</accession>
<dbReference type="Proteomes" id="UP000667802">
    <property type="component" value="Unassembled WGS sequence"/>
</dbReference>
<sequence>MGLSEGLSNPTKKAMVVDDCCKMIDAQLASKQGISGIALKTAFNTLKGIKPGYISDVVETLLPQCLDAIDPIWCEGVQNGDPVEYLVEHRSRTAEVLLSVTDNLVKDSKRKIARATYNQLRGSAKQHVEAAVPDLAKVIEKYTKTETYV</sequence>
<evidence type="ECO:0000313" key="2">
    <source>
        <dbReference type="Proteomes" id="UP000667802"/>
    </source>
</evidence>
<protein>
    <submittedName>
        <fullName evidence="1">Uncharacterized protein</fullName>
    </submittedName>
</protein>
<comment type="caution">
    <text evidence="1">The sequence shown here is derived from an EMBL/GenBank/DDBJ whole genome shotgun (WGS) entry which is preliminary data.</text>
</comment>
<keyword evidence="2" id="KW-1185">Reference proteome</keyword>
<dbReference type="Pfam" id="PF21893">
    <property type="entry name" value="DUF6918"/>
    <property type="match status" value="1"/>
</dbReference>
<dbReference type="RefSeq" id="WP_208344433.1">
    <property type="nucleotide sequence ID" value="NZ_CAWQFN010000501.1"/>
</dbReference>
<name>A0AAP5I963_9CYAN</name>
<dbReference type="EMBL" id="JAALHA020000011">
    <property type="protein sequence ID" value="MDR9897145.1"/>
    <property type="molecule type" value="Genomic_DNA"/>
</dbReference>
<proteinExistence type="predicted"/>
<gene>
    <name evidence="1" type="ORF">G7B40_021635</name>
</gene>
<organism evidence="1 2">
    <name type="scientific">Aetokthonos hydrillicola Thurmond2011</name>
    <dbReference type="NCBI Taxonomy" id="2712845"/>
    <lineage>
        <taxon>Bacteria</taxon>
        <taxon>Bacillati</taxon>
        <taxon>Cyanobacteriota</taxon>
        <taxon>Cyanophyceae</taxon>
        <taxon>Nostocales</taxon>
        <taxon>Hapalosiphonaceae</taxon>
        <taxon>Aetokthonos</taxon>
    </lineage>
</organism>
<dbReference type="InterPro" id="IPR054211">
    <property type="entry name" value="DUF6918"/>
</dbReference>
<dbReference type="AlphaFoldDB" id="A0AAP5I963"/>